<evidence type="ECO:0000313" key="18">
    <source>
        <dbReference type="EMBL" id="CAA3005246.1"/>
    </source>
</evidence>
<dbReference type="InterPro" id="IPR012340">
    <property type="entry name" value="NA-bd_OB-fold"/>
</dbReference>
<keyword evidence="4" id="KW-0132">Cell division</keyword>
<keyword evidence="11" id="KW-0539">Nucleus</keyword>
<sequence>MFSLRSYSRRVTRISFSRNFTGVFSISFTLNLPKSFSSKPIFLFTQSNPSFKIMSSSRPSAFDVLMSNASKKKQMSSKTQQQSSPRKRKNPVESSQNPNINTNNNSQNPISDPAENDAKQDELSTKDSHSDQIETAHVESLSKNGGKTTLDSTADENSSISQSGKKDKIIAKESGPKKSFDSDKGLKVAKKAKVLISPDESVAELRKKAASFDVKRAAYWGQGERIPFMFVVKAFDAISKESGRIAITEIVCNMLRTVIETTPDDLVAVVYLLANRIASAHEGLELGIGDASIIKGLAEACGTKEAHIKKQYKELGDLGLVAKASRSSQPLMRKPEALTVTKVFETFRLIAKESGKDSQEKKKNHIKALLVAATDCEPQYLIRLLQTKLRIGLAEQTLLVALGHAAVYSEKHSSPPGNVNNPLEEAAKIVKQVYSVIPVYDKIVPTLLAAGVWNLPKTCNFSPGIPVGPMLAKPTKGVSEIVEKFQDIEFTCEYKYDGERAQIHYMENGLVEIYSRNAERNTGKFPDVVAAITRLKKPSVTSFVLDCELVAYDREKQKILPFQVLSTRARKNVVMSEIKVKVCVFAFDILYLNGQQLLQEQLDVRREHLYKSFDEECSFLQFATAITSNDLEEIQKFLEDSVDSSCEGLIIKTLNKDATYEPSKRSNNWLKLKKDYMDSIGDSLDLVPIGAFHGRGKRTGVYGAFLLGCYDTTKEEFQSICKIGTGFSEAMLEERSASLRSKVIPKPKSYYRYSDSITPDVWFEPIEVWEVKSADLTISPVHRAAIGIVDPDKGISLRFPRLLRVREDKNPEEASSSDMIAEMYTAQKHNQRDNQDENEDD</sequence>
<accession>A0A8S0TI80</accession>
<keyword evidence="12" id="KW-0131">Cell cycle</keyword>
<dbReference type="NCBIfam" id="TIGR00574">
    <property type="entry name" value="dnl1"/>
    <property type="match status" value="1"/>
</dbReference>
<evidence type="ECO:0000256" key="11">
    <source>
        <dbReference type="ARBA" id="ARBA00023242"/>
    </source>
</evidence>
<evidence type="ECO:0000256" key="7">
    <source>
        <dbReference type="ARBA" id="ARBA00022763"/>
    </source>
</evidence>
<keyword evidence="10 14" id="KW-0234">DNA repair</keyword>
<dbReference type="Gene3D" id="2.40.50.140">
    <property type="entry name" value="Nucleic acid-binding proteins"/>
    <property type="match status" value="1"/>
</dbReference>
<evidence type="ECO:0000256" key="14">
    <source>
        <dbReference type="RuleBase" id="RU000617"/>
    </source>
</evidence>
<dbReference type="PANTHER" id="PTHR45674:SF4">
    <property type="entry name" value="DNA LIGASE 1"/>
    <property type="match status" value="1"/>
</dbReference>
<evidence type="ECO:0000256" key="8">
    <source>
        <dbReference type="ARBA" id="ARBA00022840"/>
    </source>
</evidence>
<dbReference type="Gene3D" id="3.30.470.30">
    <property type="entry name" value="DNA ligase/mRNA capping enzyme"/>
    <property type="match status" value="1"/>
</dbReference>
<dbReference type="GO" id="GO:0006281">
    <property type="term" value="P:DNA repair"/>
    <property type="evidence" value="ECO:0007669"/>
    <property type="project" value="UniProtKB-KW"/>
</dbReference>
<keyword evidence="7 14" id="KW-0227">DNA damage</keyword>
<comment type="subcellular location">
    <subcellularLocation>
        <location evidence="1">Nucleus</location>
    </subcellularLocation>
</comment>
<evidence type="ECO:0000256" key="10">
    <source>
        <dbReference type="ARBA" id="ARBA00023204"/>
    </source>
</evidence>
<dbReference type="SUPFAM" id="SSF50249">
    <property type="entry name" value="Nucleic acid-binding proteins"/>
    <property type="match status" value="1"/>
</dbReference>
<feature type="compositionally biased region" description="Basic and acidic residues" evidence="16">
    <location>
        <begin position="164"/>
        <end position="183"/>
    </location>
</feature>
<evidence type="ECO:0000256" key="16">
    <source>
        <dbReference type="SAM" id="MobiDB-lite"/>
    </source>
</evidence>
<dbReference type="FunFam" id="1.10.3260.10:FF:000001">
    <property type="entry name" value="DNA ligase"/>
    <property type="match status" value="1"/>
</dbReference>
<proteinExistence type="inferred from homology"/>
<evidence type="ECO:0000256" key="1">
    <source>
        <dbReference type="ARBA" id="ARBA00004123"/>
    </source>
</evidence>
<dbReference type="FunFam" id="2.40.50.140:FF:000062">
    <property type="entry name" value="DNA ligase"/>
    <property type="match status" value="1"/>
</dbReference>
<evidence type="ECO:0000256" key="15">
    <source>
        <dbReference type="RuleBase" id="RU004196"/>
    </source>
</evidence>
<dbReference type="SUPFAM" id="SSF56091">
    <property type="entry name" value="DNA ligase/mRNA capping enzyme, catalytic domain"/>
    <property type="match status" value="1"/>
</dbReference>
<comment type="catalytic activity">
    <reaction evidence="13 14">
        <text>ATP + (deoxyribonucleotide)n-3'-hydroxyl + 5'-phospho-(deoxyribonucleotide)m = (deoxyribonucleotide)n+m + AMP + diphosphate.</text>
        <dbReference type="EC" id="6.5.1.1"/>
    </reaction>
</comment>
<feature type="compositionally biased region" description="Polar residues" evidence="16">
    <location>
        <begin position="141"/>
        <end position="163"/>
    </location>
</feature>
<organism evidence="18 19">
    <name type="scientific">Olea europaea subsp. europaea</name>
    <dbReference type="NCBI Taxonomy" id="158383"/>
    <lineage>
        <taxon>Eukaryota</taxon>
        <taxon>Viridiplantae</taxon>
        <taxon>Streptophyta</taxon>
        <taxon>Embryophyta</taxon>
        <taxon>Tracheophyta</taxon>
        <taxon>Spermatophyta</taxon>
        <taxon>Magnoliopsida</taxon>
        <taxon>eudicotyledons</taxon>
        <taxon>Gunneridae</taxon>
        <taxon>Pentapetalae</taxon>
        <taxon>asterids</taxon>
        <taxon>lamiids</taxon>
        <taxon>Lamiales</taxon>
        <taxon>Oleaceae</taxon>
        <taxon>Oleeae</taxon>
        <taxon>Olea</taxon>
    </lineage>
</organism>
<keyword evidence="8 14" id="KW-0067">ATP-binding</keyword>
<dbReference type="InterPro" id="IPR036599">
    <property type="entry name" value="DNA_ligase_N_sf"/>
</dbReference>
<dbReference type="InterPro" id="IPR016059">
    <property type="entry name" value="DNA_ligase_ATP-dep_CS"/>
</dbReference>
<dbReference type="GO" id="GO:0006273">
    <property type="term" value="P:lagging strand elongation"/>
    <property type="evidence" value="ECO:0007669"/>
    <property type="project" value="TreeGrafter"/>
</dbReference>
<evidence type="ECO:0000256" key="3">
    <source>
        <dbReference type="ARBA" id="ARBA00022598"/>
    </source>
</evidence>
<dbReference type="Gene3D" id="1.10.3260.10">
    <property type="entry name" value="DNA ligase, ATP-dependent, N-terminal domain"/>
    <property type="match status" value="1"/>
</dbReference>
<evidence type="ECO:0000256" key="4">
    <source>
        <dbReference type="ARBA" id="ARBA00022618"/>
    </source>
</evidence>
<evidence type="ECO:0000256" key="12">
    <source>
        <dbReference type="ARBA" id="ARBA00023306"/>
    </source>
</evidence>
<dbReference type="GO" id="GO:0005634">
    <property type="term" value="C:nucleus"/>
    <property type="evidence" value="ECO:0007669"/>
    <property type="project" value="UniProtKB-SubCell"/>
</dbReference>
<dbReference type="FunFam" id="3.30.470.30:FF:000016">
    <property type="entry name" value="DNA ligase"/>
    <property type="match status" value="1"/>
</dbReference>
<dbReference type="Pfam" id="PF01068">
    <property type="entry name" value="DNA_ligase_A_M"/>
    <property type="match status" value="1"/>
</dbReference>
<feature type="region of interest" description="Disordered" evidence="16">
    <location>
        <begin position="68"/>
        <end position="183"/>
    </location>
</feature>
<dbReference type="Gene3D" id="3.30.1490.70">
    <property type="match status" value="1"/>
</dbReference>
<evidence type="ECO:0000256" key="2">
    <source>
        <dbReference type="ARBA" id="ARBA00007572"/>
    </source>
</evidence>
<dbReference type="PANTHER" id="PTHR45674">
    <property type="entry name" value="DNA LIGASE 1/3 FAMILY MEMBER"/>
    <property type="match status" value="1"/>
</dbReference>
<keyword evidence="6 14" id="KW-0547">Nucleotide-binding</keyword>
<evidence type="ECO:0000256" key="5">
    <source>
        <dbReference type="ARBA" id="ARBA00022705"/>
    </source>
</evidence>
<dbReference type="GO" id="GO:0051301">
    <property type="term" value="P:cell division"/>
    <property type="evidence" value="ECO:0007669"/>
    <property type="project" value="UniProtKB-KW"/>
</dbReference>
<dbReference type="InterPro" id="IPR000977">
    <property type="entry name" value="DNA_ligase_ATP-dep"/>
</dbReference>
<dbReference type="GO" id="GO:0003910">
    <property type="term" value="F:DNA ligase (ATP) activity"/>
    <property type="evidence" value="ECO:0007669"/>
    <property type="project" value="UniProtKB-EC"/>
</dbReference>
<keyword evidence="9 14" id="KW-0233">DNA recombination</keyword>
<keyword evidence="5" id="KW-0235">DNA replication</keyword>
<dbReference type="InterPro" id="IPR012309">
    <property type="entry name" value="DNA_ligase_ATP-dep_C"/>
</dbReference>
<keyword evidence="19" id="KW-1185">Reference proteome</keyword>
<dbReference type="InterPro" id="IPR050191">
    <property type="entry name" value="ATP-dep_DNA_ligase"/>
</dbReference>
<dbReference type="InterPro" id="IPR012310">
    <property type="entry name" value="DNA_ligase_ATP-dep_cent"/>
</dbReference>
<dbReference type="SUPFAM" id="SSF117018">
    <property type="entry name" value="ATP-dependent DNA ligase DNA-binding domain"/>
    <property type="match status" value="1"/>
</dbReference>
<feature type="compositionally biased region" description="Low complexity" evidence="16">
    <location>
        <begin position="94"/>
        <end position="111"/>
    </location>
</feature>
<evidence type="ECO:0000256" key="6">
    <source>
        <dbReference type="ARBA" id="ARBA00022741"/>
    </source>
</evidence>
<dbReference type="PROSITE" id="PS50160">
    <property type="entry name" value="DNA_LIGASE_A3"/>
    <property type="match status" value="1"/>
</dbReference>
<keyword evidence="3 14" id="KW-0436">Ligase</keyword>
<dbReference type="PROSITE" id="PS00697">
    <property type="entry name" value="DNA_LIGASE_A1"/>
    <property type="match status" value="1"/>
</dbReference>
<dbReference type="GO" id="GO:0003677">
    <property type="term" value="F:DNA binding"/>
    <property type="evidence" value="ECO:0007669"/>
    <property type="project" value="InterPro"/>
</dbReference>
<dbReference type="Pfam" id="PF04679">
    <property type="entry name" value="DNA_ligase_A_C"/>
    <property type="match status" value="1"/>
</dbReference>
<dbReference type="Gramene" id="OE9A117723T2">
    <property type="protein sequence ID" value="OE9A117723C2"/>
    <property type="gene ID" value="OE9A117723"/>
</dbReference>
<feature type="domain" description="ATP-dependent DNA ligase family profile" evidence="17">
    <location>
        <begin position="575"/>
        <end position="711"/>
    </location>
</feature>
<name>A0A8S0TI80_OLEEU</name>
<feature type="compositionally biased region" description="Basic and acidic residues" evidence="16">
    <location>
        <begin position="116"/>
        <end position="137"/>
    </location>
</feature>
<protein>
    <recommendedName>
        <fullName evidence="14">DNA ligase</fullName>
        <ecNumber evidence="14">6.5.1.1</ecNumber>
    </recommendedName>
</protein>
<gene>
    <name evidence="18" type="ORF">OLEA9_A117723</name>
</gene>
<evidence type="ECO:0000256" key="13">
    <source>
        <dbReference type="ARBA" id="ARBA00034003"/>
    </source>
</evidence>
<dbReference type="EMBL" id="CACTIH010007243">
    <property type="protein sequence ID" value="CAA3005246.1"/>
    <property type="molecule type" value="Genomic_DNA"/>
</dbReference>
<dbReference type="CDD" id="cd07900">
    <property type="entry name" value="Adenylation_DNA_ligase_I_Euk"/>
    <property type="match status" value="1"/>
</dbReference>
<dbReference type="CDD" id="cd07969">
    <property type="entry name" value="OBF_DNA_ligase_I"/>
    <property type="match status" value="1"/>
</dbReference>
<reference evidence="18 19" key="1">
    <citation type="submission" date="2019-12" db="EMBL/GenBank/DDBJ databases">
        <authorList>
            <person name="Alioto T."/>
            <person name="Alioto T."/>
            <person name="Gomez Garrido J."/>
        </authorList>
    </citation>
    <scope>NUCLEOTIDE SEQUENCE [LARGE SCALE GENOMIC DNA]</scope>
</reference>
<dbReference type="InterPro" id="IPR012308">
    <property type="entry name" value="DNA_ligase_ATP-dep_N"/>
</dbReference>
<evidence type="ECO:0000313" key="19">
    <source>
        <dbReference type="Proteomes" id="UP000594638"/>
    </source>
</evidence>
<dbReference type="Proteomes" id="UP000594638">
    <property type="component" value="Unassembled WGS sequence"/>
</dbReference>
<dbReference type="GO" id="GO:0071897">
    <property type="term" value="P:DNA biosynthetic process"/>
    <property type="evidence" value="ECO:0007669"/>
    <property type="project" value="InterPro"/>
</dbReference>
<feature type="region of interest" description="Disordered" evidence="16">
    <location>
        <begin position="808"/>
        <end position="841"/>
    </location>
</feature>
<dbReference type="GO" id="GO:0006310">
    <property type="term" value="P:DNA recombination"/>
    <property type="evidence" value="ECO:0007669"/>
    <property type="project" value="UniProtKB-KW"/>
</dbReference>
<dbReference type="EC" id="6.5.1.1" evidence="14"/>
<dbReference type="Pfam" id="PF04675">
    <property type="entry name" value="DNA_ligase_A_N"/>
    <property type="match status" value="1"/>
</dbReference>
<dbReference type="AlphaFoldDB" id="A0A8S0TI80"/>
<dbReference type="OrthoDB" id="206088at2759"/>
<dbReference type="GO" id="GO:0005524">
    <property type="term" value="F:ATP binding"/>
    <property type="evidence" value="ECO:0007669"/>
    <property type="project" value="UniProtKB-KW"/>
</dbReference>
<dbReference type="PROSITE" id="PS00333">
    <property type="entry name" value="DNA_LIGASE_A2"/>
    <property type="match status" value="1"/>
</dbReference>
<evidence type="ECO:0000259" key="17">
    <source>
        <dbReference type="PROSITE" id="PS50160"/>
    </source>
</evidence>
<evidence type="ECO:0000256" key="9">
    <source>
        <dbReference type="ARBA" id="ARBA00023172"/>
    </source>
</evidence>
<comment type="similarity">
    <text evidence="2 15">Belongs to the ATP-dependent DNA ligase family.</text>
</comment>
<dbReference type="GO" id="GO:0005739">
    <property type="term" value="C:mitochondrion"/>
    <property type="evidence" value="ECO:0007669"/>
    <property type="project" value="TreeGrafter"/>
</dbReference>
<comment type="caution">
    <text evidence="18">The sequence shown here is derived from an EMBL/GenBank/DDBJ whole genome shotgun (WGS) entry which is preliminary data.</text>
</comment>